<sequence length="97" mass="11306">MNKKRYVLKNRMRFFGFLFFVFLITFIAVYTASVSGYTEPVYQTLTVKSGDTLWSIAQQHKDDDCDIREYIYNVKKINNMDSSTLIADTSILIPSEE</sequence>
<accession>S0FMK2</accession>
<dbReference type="EMBL" id="AORV01000021">
    <property type="protein sequence ID" value="EMS73142.1"/>
    <property type="molecule type" value="Genomic_DNA"/>
</dbReference>
<proteinExistence type="predicted"/>
<name>S0FMK2_RUMCE</name>
<dbReference type="SMART" id="SM00257">
    <property type="entry name" value="LysM"/>
    <property type="match status" value="1"/>
</dbReference>
<reference evidence="2 3" key="1">
    <citation type="journal article" date="2013" name="Genome Announc.">
        <title>Draft Genome Sequence of the Cellulolytic, Mesophilic, Anaerobic Bacterium Clostridium termitidis Strain CT1112 (DSM 5398).</title>
        <authorList>
            <person name="Lal S."/>
            <person name="Ramachandran U."/>
            <person name="Zhang X."/>
            <person name="Munir R."/>
            <person name="Sparling R."/>
            <person name="Levin D.B."/>
        </authorList>
    </citation>
    <scope>NUCLEOTIDE SEQUENCE [LARGE SCALE GENOMIC DNA]</scope>
    <source>
        <strain evidence="2 3">CT1112</strain>
    </source>
</reference>
<dbReference type="eggNOG" id="COG1388">
    <property type="taxonomic scope" value="Bacteria"/>
</dbReference>
<organism evidence="2 3">
    <name type="scientific">Ruminiclostridium cellobioparum subsp. termitidis CT1112</name>
    <dbReference type="NCBI Taxonomy" id="1195236"/>
    <lineage>
        <taxon>Bacteria</taxon>
        <taxon>Bacillati</taxon>
        <taxon>Bacillota</taxon>
        <taxon>Clostridia</taxon>
        <taxon>Eubacteriales</taxon>
        <taxon>Oscillospiraceae</taxon>
        <taxon>Ruminiclostridium</taxon>
    </lineage>
</organism>
<dbReference type="STRING" id="1195236.CTER_0662"/>
<feature type="domain" description="LysM" evidence="1">
    <location>
        <begin position="43"/>
        <end position="93"/>
    </location>
</feature>
<protein>
    <submittedName>
        <fullName evidence="2">LysM domain-containing protein</fullName>
    </submittedName>
</protein>
<keyword evidence="3" id="KW-1185">Reference proteome</keyword>
<comment type="caution">
    <text evidence="2">The sequence shown here is derived from an EMBL/GenBank/DDBJ whole genome shotgun (WGS) entry which is preliminary data.</text>
</comment>
<dbReference type="CDD" id="cd00118">
    <property type="entry name" value="LysM"/>
    <property type="match status" value="1"/>
</dbReference>
<dbReference type="PATRIC" id="fig|1195236.3.peg.954"/>
<evidence type="ECO:0000313" key="3">
    <source>
        <dbReference type="Proteomes" id="UP000014155"/>
    </source>
</evidence>
<gene>
    <name evidence="2" type="ORF">CTER_0662</name>
</gene>
<evidence type="ECO:0000313" key="2">
    <source>
        <dbReference type="EMBL" id="EMS73142.1"/>
    </source>
</evidence>
<dbReference type="InterPro" id="IPR036779">
    <property type="entry name" value="LysM_dom_sf"/>
</dbReference>
<evidence type="ECO:0000259" key="1">
    <source>
        <dbReference type="PROSITE" id="PS51782"/>
    </source>
</evidence>
<dbReference type="RefSeq" id="WP_004623994.1">
    <property type="nucleotide sequence ID" value="NZ_AORV01000021.1"/>
</dbReference>
<dbReference type="Gene3D" id="3.10.350.10">
    <property type="entry name" value="LysM domain"/>
    <property type="match status" value="1"/>
</dbReference>
<dbReference type="SUPFAM" id="SSF54106">
    <property type="entry name" value="LysM domain"/>
    <property type="match status" value="1"/>
</dbReference>
<dbReference type="InterPro" id="IPR018392">
    <property type="entry name" value="LysM"/>
</dbReference>
<dbReference type="Pfam" id="PF01476">
    <property type="entry name" value="LysM"/>
    <property type="match status" value="1"/>
</dbReference>
<dbReference type="AlphaFoldDB" id="S0FMK2"/>
<dbReference type="Proteomes" id="UP000014155">
    <property type="component" value="Unassembled WGS sequence"/>
</dbReference>
<dbReference type="PROSITE" id="PS51782">
    <property type="entry name" value="LYSM"/>
    <property type="match status" value="1"/>
</dbReference>